<sequence length="213" mass="24454">MAKTQHTTHIGIYGGSFNPIHTGHIALARTLLRLTSLDEIWFMVSPLNPFKRATEDLLADNLRLKLTQLALEGEPRLVASDFEFSLPKPSYTYDTLRKLTETYPQNHFTLIMGADNWLAFDRWKDHEKILRDYPIIVYPRHNSTVDAAALPPGVTLIDTPLYDFNSTVIRQRVADGRSIHGLVKPEIEELTREYYQNMAQHGDYDINMPKKST</sequence>
<comment type="catalytic activity">
    <reaction evidence="10 11">
        <text>nicotinate beta-D-ribonucleotide + ATP + H(+) = deamido-NAD(+) + diphosphate</text>
        <dbReference type="Rhea" id="RHEA:22860"/>
        <dbReference type="ChEBI" id="CHEBI:15378"/>
        <dbReference type="ChEBI" id="CHEBI:30616"/>
        <dbReference type="ChEBI" id="CHEBI:33019"/>
        <dbReference type="ChEBI" id="CHEBI:57502"/>
        <dbReference type="ChEBI" id="CHEBI:58437"/>
        <dbReference type="EC" id="2.7.7.18"/>
    </reaction>
</comment>
<dbReference type="GO" id="GO:0005524">
    <property type="term" value="F:ATP binding"/>
    <property type="evidence" value="ECO:0007669"/>
    <property type="project" value="UniProtKB-KW"/>
</dbReference>
<evidence type="ECO:0000256" key="10">
    <source>
        <dbReference type="ARBA" id="ARBA00048721"/>
    </source>
</evidence>
<dbReference type="PANTHER" id="PTHR39321">
    <property type="entry name" value="NICOTINATE-NUCLEOTIDE ADENYLYLTRANSFERASE-RELATED"/>
    <property type="match status" value="1"/>
</dbReference>
<keyword evidence="9 11" id="KW-0520">NAD</keyword>
<organism evidence="13 14">
    <name type="scientific">Segatella maculosa OT 289</name>
    <dbReference type="NCBI Taxonomy" id="999422"/>
    <lineage>
        <taxon>Bacteria</taxon>
        <taxon>Pseudomonadati</taxon>
        <taxon>Bacteroidota</taxon>
        <taxon>Bacteroidia</taxon>
        <taxon>Bacteroidales</taxon>
        <taxon>Prevotellaceae</taxon>
        <taxon>Segatella</taxon>
    </lineage>
</organism>
<evidence type="ECO:0000256" key="3">
    <source>
        <dbReference type="ARBA" id="ARBA00009014"/>
    </source>
</evidence>
<keyword evidence="7 11" id="KW-0547">Nucleotide-binding</keyword>
<comment type="pathway">
    <text evidence="2 11">Cofactor biosynthesis; NAD(+) biosynthesis; deamido-NAD(+) from nicotinate D-ribonucleotide: step 1/1.</text>
</comment>
<dbReference type="HOGENOM" id="CLU_069765_3_3_10"/>
<dbReference type="Proteomes" id="UP000003167">
    <property type="component" value="Unassembled WGS sequence"/>
</dbReference>
<comment type="caution">
    <text evidence="13">The sequence shown here is derived from an EMBL/GenBank/DDBJ whole genome shotgun (WGS) entry which is preliminary data.</text>
</comment>
<reference evidence="13 14" key="1">
    <citation type="submission" date="2011-12" db="EMBL/GenBank/DDBJ databases">
        <title>The Genome Sequence of Prevotella maculosa OT 289.</title>
        <authorList>
            <consortium name="The Broad Institute Genome Sequencing Platform"/>
            <person name="Earl A."/>
            <person name="Ward D."/>
            <person name="Feldgarden M."/>
            <person name="Gevers D."/>
            <person name="Izard J."/>
            <person name="Blanton J.M."/>
            <person name="Mathney J."/>
            <person name="Tanner A.C."/>
            <person name="Dewhirst F.E."/>
            <person name="Young S.K."/>
            <person name="Zeng Q."/>
            <person name="Gargeya S."/>
            <person name="Fitzgerald M."/>
            <person name="Haas B."/>
            <person name="Abouelleil A."/>
            <person name="Alvarado L."/>
            <person name="Arachchi H.M."/>
            <person name="Berlin A."/>
            <person name="Chapman S.B."/>
            <person name="Gearin G."/>
            <person name="Goldberg J."/>
            <person name="Griggs A."/>
            <person name="Gujja S."/>
            <person name="Hansen M."/>
            <person name="Heiman D."/>
            <person name="Howarth C."/>
            <person name="Larimer J."/>
            <person name="Lui A."/>
            <person name="MacDonald P.J.P."/>
            <person name="McCowen C."/>
            <person name="Montmayeur A."/>
            <person name="Murphy C."/>
            <person name="Neiman D."/>
            <person name="Pearson M."/>
            <person name="Priest M."/>
            <person name="Roberts A."/>
            <person name="Saif S."/>
            <person name="Shea T."/>
            <person name="Sisk P."/>
            <person name="Stolte C."/>
            <person name="Sykes S."/>
            <person name="Wortman J."/>
            <person name="Nusbaum C."/>
            <person name="Birren B."/>
        </authorList>
    </citation>
    <scope>NUCLEOTIDE SEQUENCE [LARGE SCALE GENOMIC DNA]</scope>
    <source>
        <strain evidence="13 14">OT 289</strain>
    </source>
</reference>
<dbReference type="Pfam" id="PF01467">
    <property type="entry name" value="CTP_transf_like"/>
    <property type="match status" value="1"/>
</dbReference>
<dbReference type="NCBIfam" id="TIGR00125">
    <property type="entry name" value="cyt_tran_rel"/>
    <property type="match status" value="1"/>
</dbReference>
<dbReference type="EC" id="2.7.7.18" evidence="11"/>
<comment type="function">
    <text evidence="1 11">Catalyzes the reversible adenylation of nicotinate mononucleotide (NaMN) to nicotinic acid adenine dinucleotide (NaAD).</text>
</comment>
<dbReference type="UniPathway" id="UPA00253">
    <property type="reaction ID" value="UER00332"/>
</dbReference>
<evidence type="ECO:0000256" key="7">
    <source>
        <dbReference type="ARBA" id="ARBA00022741"/>
    </source>
</evidence>
<evidence type="ECO:0000256" key="9">
    <source>
        <dbReference type="ARBA" id="ARBA00023027"/>
    </source>
</evidence>
<evidence type="ECO:0000256" key="1">
    <source>
        <dbReference type="ARBA" id="ARBA00002324"/>
    </source>
</evidence>
<evidence type="ECO:0000313" key="14">
    <source>
        <dbReference type="Proteomes" id="UP000003167"/>
    </source>
</evidence>
<evidence type="ECO:0000256" key="8">
    <source>
        <dbReference type="ARBA" id="ARBA00022840"/>
    </source>
</evidence>
<dbReference type="InterPro" id="IPR005248">
    <property type="entry name" value="NadD/NMNAT"/>
</dbReference>
<keyword evidence="5 11" id="KW-0808">Transferase</keyword>
<feature type="domain" description="Cytidyltransferase-like" evidence="12">
    <location>
        <begin position="12"/>
        <end position="172"/>
    </location>
</feature>
<accession>H1HP05</accession>
<dbReference type="SUPFAM" id="SSF52374">
    <property type="entry name" value="Nucleotidylyl transferase"/>
    <property type="match status" value="1"/>
</dbReference>
<comment type="similarity">
    <text evidence="3 11">Belongs to the NadD family.</text>
</comment>
<dbReference type="CDD" id="cd02165">
    <property type="entry name" value="NMNAT"/>
    <property type="match status" value="1"/>
</dbReference>
<protein>
    <recommendedName>
        <fullName evidence="11">Probable nicotinate-nucleotide adenylyltransferase</fullName>
        <ecNumber evidence="11">2.7.7.18</ecNumber>
    </recommendedName>
    <alternativeName>
        <fullName evidence="11">Deamido-NAD(+) diphosphorylase</fullName>
    </alternativeName>
    <alternativeName>
        <fullName evidence="11">Deamido-NAD(+) pyrophosphorylase</fullName>
    </alternativeName>
    <alternativeName>
        <fullName evidence="11">Nicotinate mononucleotide adenylyltransferase</fullName>
        <shortName evidence="11">NaMN adenylyltransferase</shortName>
    </alternativeName>
</protein>
<dbReference type="GO" id="GO:0004515">
    <property type="term" value="F:nicotinate-nucleotide adenylyltransferase activity"/>
    <property type="evidence" value="ECO:0007669"/>
    <property type="project" value="UniProtKB-UniRule"/>
</dbReference>
<dbReference type="PATRIC" id="fig|999422.3.peg.1996"/>
<keyword evidence="14" id="KW-1185">Reference proteome</keyword>
<proteinExistence type="inferred from homology"/>
<evidence type="ECO:0000256" key="11">
    <source>
        <dbReference type="HAMAP-Rule" id="MF_00244"/>
    </source>
</evidence>
<evidence type="ECO:0000259" key="12">
    <source>
        <dbReference type="Pfam" id="PF01467"/>
    </source>
</evidence>
<evidence type="ECO:0000256" key="5">
    <source>
        <dbReference type="ARBA" id="ARBA00022679"/>
    </source>
</evidence>
<evidence type="ECO:0000256" key="4">
    <source>
        <dbReference type="ARBA" id="ARBA00022642"/>
    </source>
</evidence>
<dbReference type="EMBL" id="AGEK01000032">
    <property type="protein sequence ID" value="EHO68645.1"/>
    <property type="molecule type" value="Genomic_DNA"/>
</dbReference>
<evidence type="ECO:0000313" key="13">
    <source>
        <dbReference type="EMBL" id="EHO68645.1"/>
    </source>
</evidence>
<dbReference type="Gene3D" id="3.40.50.620">
    <property type="entry name" value="HUPs"/>
    <property type="match status" value="1"/>
</dbReference>
<dbReference type="NCBIfam" id="TIGR00482">
    <property type="entry name" value="nicotinate (nicotinamide) nucleotide adenylyltransferase"/>
    <property type="match status" value="1"/>
</dbReference>
<keyword evidence="8 11" id="KW-0067">ATP-binding</keyword>
<dbReference type="GO" id="GO:0009435">
    <property type="term" value="P:NAD+ biosynthetic process"/>
    <property type="evidence" value="ECO:0007669"/>
    <property type="project" value="UniProtKB-UniRule"/>
</dbReference>
<dbReference type="InterPro" id="IPR014729">
    <property type="entry name" value="Rossmann-like_a/b/a_fold"/>
</dbReference>
<dbReference type="HAMAP" id="MF_00244">
    <property type="entry name" value="NaMN_adenylyltr"/>
    <property type="match status" value="1"/>
</dbReference>
<keyword evidence="6 11" id="KW-0548">Nucleotidyltransferase</keyword>
<evidence type="ECO:0000256" key="2">
    <source>
        <dbReference type="ARBA" id="ARBA00005019"/>
    </source>
</evidence>
<dbReference type="OrthoDB" id="5295945at2"/>
<dbReference type="AlphaFoldDB" id="H1HP05"/>
<keyword evidence="4 11" id="KW-0662">Pyridine nucleotide biosynthesis</keyword>
<evidence type="ECO:0000256" key="6">
    <source>
        <dbReference type="ARBA" id="ARBA00022695"/>
    </source>
</evidence>
<dbReference type="STRING" id="999422.HMPREF9944_01899"/>
<dbReference type="PANTHER" id="PTHR39321:SF3">
    <property type="entry name" value="PHOSPHOPANTETHEINE ADENYLYLTRANSFERASE"/>
    <property type="match status" value="1"/>
</dbReference>
<dbReference type="RefSeq" id="WP_008565918.1">
    <property type="nucleotide sequence ID" value="NZ_JH594506.1"/>
</dbReference>
<gene>
    <name evidence="11" type="primary">nadD</name>
    <name evidence="13" type="ORF">HMPREF9944_01899</name>
</gene>
<dbReference type="InterPro" id="IPR004821">
    <property type="entry name" value="Cyt_trans-like"/>
</dbReference>
<name>H1HP05_9BACT</name>